<evidence type="ECO:0000313" key="10">
    <source>
        <dbReference type="Proteomes" id="UP000192578"/>
    </source>
</evidence>
<feature type="compositionally biased region" description="Polar residues" evidence="7">
    <location>
        <begin position="146"/>
        <end position="159"/>
    </location>
</feature>
<keyword evidence="10" id="KW-1185">Reference proteome</keyword>
<dbReference type="InterPro" id="IPR011583">
    <property type="entry name" value="Chitinase_II/V-like_cat"/>
</dbReference>
<dbReference type="InterPro" id="IPR017853">
    <property type="entry name" value="GH"/>
</dbReference>
<dbReference type="OrthoDB" id="76388at2759"/>
<dbReference type="PROSITE" id="PS01095">
    <property type="entry name" value="GH18_1"/>
    <property type="match status" value="1"/>
</dbReference>
<dbReference type="Gene3D" id="3.20.20.80">
    <property type="entry name" value="Glycosidases"/>
    <property type="match status" value="1"/>
</dbReference>
<dbReference type="GO" id="GO:0008061">
    <property type="term" value="F:chitin binding"/>
    <property type="evidence" value="ECO:0007669"/>
    <property type="project" value="InterPro"/>
</dbReference>
<organism evidence="9 10">
    <name type="scientific">Hypsibius exemplaris</name>
    <name type="common">Freshwater tardigrade</name>
    <dbReference type="NCBI Taxonomy" id="2072580"/>
    <lineage>
        <taxon>Eukaryota</taxon>
        <taxon>Metazoa</taxon>
        <taxon>Ecdysozoa</taxon>
        <taxon>Tardigrada</taxon>
        <taxon>Eutardigrada</taxon>
        <taxon>Parachela</taxon>
        <taxon>Hypsibioidea</taxon>
        <taxon>Hypsibiidae</taxon>
        <taxon>Hypsibius</taxon>
    </lineage>
</organism>
<keyword evidence="3" id="KW-0325">Glycoprotein</keyword>
<dbReference type="PROSITE" id="PS51910">
    <property type="entry name" value="GH18_2"/>
    <property type="match status" value="1"/>
</dbReference>
<evidence type="ECO:0000256" key="5">
    <source>
        <dbReference type="RuleBase" id="RU000489"/>
    </source>
</evidence>
<dbReference type="AlphaFoldDB" id="A0A1W0WCF0"/>
<protein>
    <submittedName>
        <fullName evidence="9">Acidic mammalian chitinase</fullName>
    </submittedName>
</protein>
<comment type="similarity">
    <text evidence="6">Belongs to the glycosyl hydrolase 18 family.</text>
</comment>
<dbReference type="GO" id="GO:0006032">
    <property type="term" value="P:chitin catabolic process"/>
    <property type="evidence" value="ECO:0007669"/>
    <property type="project" value="TreeGrafter"/>
</dbReference>
<dbReference type="PANTHER" id="PTHR11177">
    <property type="entry name" value="CHITINASE"/>
    <property type="match status" value="1"/>
</dbReference>
<keyword evidence="2 5" id="KW-0378">Hydrolase</keyword>
<evidence type="ECO:0000256" key="1">
    <source>
        <dbReference type="ARBA" id="ARBA00022729"/>
    </source>
</evidence>
<feature type="region of interest" description="Disordered" evidence="7">
    <location>
        <begin position="139"/>
        <end position="159"/>
    </location>
</feature>
<reference evidence="10" key="1">
    <citation type="submission" date="2017-01" db="EMBL/GenBank/DDBJ databases">
        <title>Comparative genomics of anhydrobiosis in the tardigrade Hypsibius dujardini.</title>
        <authorList>
            <person name="Yoshida Y."/>
            <person name="Koutsovoulos G."/>
            <person name="Laetsch D."/>
            <person name="Stevens L."/>
            <person name="Kumar S."/>
            <person name="Horikawa D."/>
            <person name="Ishino K."/>
            <person name="Komine S."/>
            <person name="Tomita M."/>
            <person name="Blaxter M."/>
            <person name="Arakawa K."/>
        </authorList>
    </citation>
    <scope>NUCLEOTIDE SEQUENCE [LARGE SCALE GENOMIC DNA]</scope>
    <source>
        <strain evidence="10">Z151</strain>
    </source>
</reference>
<dbReference type="InterPro" id="IPR001223">
    <property type="entry name" value="Glyco_hydro18_cat"/>
</dbReference>
<dbReference type="SUPFAM" id="SSF54556">
    <property type="entry name" value="Chitinase insertion domain"/>
    <property type="match status" value="1"/>
</dbReference>
<evidence type="ECO:0000256" key="6">
    <source>
        <dbReference type="RuleBase" id="RU004453"/>
    </source>
</evidence>
<dbReference type="EMBL" id="MTYJ01000135">
    <property type="protein sequence ID" value="OQV12860.1"/>
    <property type="molecule type" value="Genomic_DNA"/>
</dbReference>
<evidence type="ECO:0000313" key="9">
    <source>
        <dbReference type="EMBL" id="OQV12860.1"/>
    </source>
</evidence>
<dbReference type="GO" id="GO:0004568">
    <property type="term" value="F:chitinase activity"/>
    <property type="evidence" value="ECO:0007669"/>
    <property type="project" value="TreeGrafter"/>
</dbReference>
<gene>
    <name evidence="9" type="ORF">BV898_12880</name>
</gene>
<evidence type="ECO:0000256" key="4">
    <source>
        <dbReference type="ARBA" id="ARBA00023295"/>
    </source>
</evidence>
<dbReference type="Pfam" id="PF00704">
    <property type="entry name" value="Glyco_hydro_18"/>
    <property type="match status" value="1"/>
</dbReference>
<dbReference type="FunFam" id="3.10.50.10:FF:000003">
    <property type="entry name" value="Class V chitinase CHIT5b"/>
    <property type="match status" value="1"/>
</dbReference>
<dbReference type="GO" id="GO:0005576">
    <property type="term" value="C:extracellular region"/>
    <property type="evidence" value="ECO:0007669"/>
    <property type="project" value="TreeGrafter"/>
</dbReference>
<dbReference type="SUPFAM" id="SSF51445">
    <property type="entry name" value="(Trans)glycosidases"/>
    <property type="match status" value="1"/>
</dbReference>
<proteinExistence type="inferred from homology"/>
<dbReference type="InterPro" id="IPR001579">
    <property type="entry name" value="Glyco_hydro_18_chit_AS"/>
</dbReference>
<comment type="caution">
    <text evidence="9">The sequence shown here is derived from an EMBL/GenBank/DDBJ whole genome shotgun (WGS) entry which is preliminary data.</text>
</comment>
<feature type="domain" description="GH18" evidence="8">
    <location>
        <begin position="1"/>
        <end position="309"/>
    </location>
</feature>
<keyword evidence="1" id="KW-0732">Signal</keyword>
<evidence type="ECO:0000256" key="7">
    <source>
        <dbReference type="SAM" id="MobiDB-lite"/>
    </source>
</evidence>
<dbReference type="Proteomes" id="UP000192578">
    <property type="component" value="Unassembled WGS sequence"/>
</dbReference>
<dbReference type="GO" id="GO:0005975">
    <property type="term" value="P:carbohydrate metabolic process"/>
    <property type="evidence" value="ECO:0007669"/>
    <property type="project" value="InterPro"/>
</dbReference>
<dbReference type="PANTHER" id="PTHR11177:SF317">
    <property type="entry name" value="CHITINASE 12-RELATED"/>
    <property type="match status" value="1"/>
</dbReference>
<name>A0A1W0WCF0_HYPEX</name>
<accession>A0A1W0WCF0</accession>
<dbReference type="SMART" id="SM00636">
    <property type="entry name" value="Glyco_18"/>
    <property type="match status" value="1"/>
</dbReference>
<dbReference type="InterPro" id="IPR029070">
    <property type="entry name" value="Chitinase_insertion_sf"/>
</dbReference>
<keyword evidence="4 5" id="KW-0326">Glycosidase</keyword>
<evidence type="ECO:0000259" key="8">
    <source>
        <dbReference type="PROSITE" id="PS51910"/>
    </source>
</evidence>
<sequence length="322" mass="34650">MLFADNFKELIALRRQHPDFKVILSVGGWTLSSQFPPMASSAESRRAFVASCVTNLRQWGLDGLDLDWEYPTAAEKTNFAALITELRAAFDEESARTGRVRLTLGAAVAAVSTKGYDITTMAENLDLVNVMTYNFHGSQRRPKLTGHSSPLYPSNSDRPHYSTSGAMEAWANLGIPKSKLLVGLSFYGNTWSLTNASDHGLGAAANGPAPAGPITRKAGVLAYNEICGLVQSGQLKRVMDAKSCAPYALGGTTWVSYDDTESIRGKAKWIMTNDFAGAFVWEISFDDFAGQCGSSKALLTALKDGLGQSANHINPSAATHTQ</sequence>
<dbReference type="InterPro" id="IPR050314">
    <property type="entry name" value="Glycosyl_Hydrlase_18"/>
</dbReference>
<dbReference type="Gene3D" id="3.10.50.10">
    <property type="match status" value="1"/>
</dbReference>
<evidence type="ECO:0000256" key="2">
    <source>
        <dbReference type="ARBA" id="ARBA00022801"/>
    </source>
</evidence>
<evidence type="ECO:0000256" key="3">
    <source>
        <dbReference type="ARBA" id="ARBA00023180"/>
    </source>
</evidence>